<dbReference type="Gramene" id="Kaladp0878s0003.1.v1.1">
    <property type="protein sequence ID" value="Kaladp0878s0003.1.v1.1.CDS.1"/>
    <property type="gene ID" value="Kaladp0878s0003.v1.1"/>
</dbReference>
<sequence>MWPASRTTPHQFCCSSWSSSFPQAEPRQFCKDQEKCIEQAEERLLQMSATARLLGSALPVVQSNALSSRLDRSKCRVLIQTAMSKKSINLEKVM</sequence>
<dbReference type="Proteomes" id="UP000594263">
    <property type="component" value="Unplaced"/>
</dbReference>
<dbReference type="AlphaFoldDB" id="A0A7N0VI73"/>
<organism evidence="1 2">
    <name type="scientific">Kalanchoe fedtschenkoi</name>
    <name type="common">Lavender scallops</name>
    <name type="synonym">South American air plant</name>
    <dbReference type="NCBI Taxonomy" id="63787"/>
    <lineage>
        <taxon>Eukaryota</taxon>
        <taxon>Viridiplantae</taxon>
        <taxon>Streptophyta</taxon>
        <taxon>Embryophyta</taxon>
        <taxon>Tracheophyta</taxon>
        <taxon>Spermatophyta</taxon>
        <taxon>Magnoliopsida</taxon>
        <taxon>eudicotyledons</taxon>
        <taxon>Gunneridae</taxon>
        <taxon>Pentapetalae</taxon>
        <taxon>Saxifragales</taxon>
        <taxon>Crassulaceae</taxon>
        <taxon>Kalanchoe</taxon>
    </lineage>
</organism>
<name>A0A7N0VI73_KALFE</name>
<keyword evidence="2" id="KW-1185">Reference proteome</keyword>
<evidence type="ECO:0000313" key="1">
    <source>
        <dbReference type="EnsemblPlants" id="Kaladp0878s0003.1.v1.1.CDS.1"/>
    </source>
</evidence>
<proteinExistence type="predicted"/>
<accession>A0A7N0VI73</accession>
<protein>
    <submittedName>
        <fullName evidence="1">Uncharacterized protein</fullName>
    </submittedName>
</protein>
<evidence type="ECO:0000313" key="2">
    <source>
        <dbReference type="Proteomes" id="UP000594263"/>
    </source>
</evidence>
<reference evidence="1" key="1">
    <citation type="submission" date="2021-01" db="UniProtKB">
        <authorList>
            <consortium name="EnsemblPlants"/>
        </authorList>
    </citation>
    <scope>IDENTIFICATION</scope>
</reference>
<dbReference type="EnsemblPlants" id="Kaladp0878s0003.1.v1.1">
    <property type="protein sequence ID" value="Kaladp0878s0003.1.v1.1.CDS.1"/>
    <property type="gene ID" value="Kaladp0878s0003.v1.1"/>
</dbReference>